<dbReference type="AlphaFoldDB" id="A0A8S0VCM3"/>
<evidence type="ECO:0000256" key="4">
    <source>
        <dbReference type="ARBA" id="ARBA00023180"/>
    </source>
</evidence>
<feature type="transmembrane region" description="Helical" evidence="6">
    <location>
        <begin position="12"/>
        <end position="37"/>
    </location>
</feature>
<dbReference type="PROSITE" id="PS00196">
    <property type="entry name" value="COPPER_BLUE"/>
    <property type="match status" value="1"/>
</dbReference>
<evidence type="ECO:0000256" key="2">
    <source>
        <dbReference type="ARBA" id="ARBA00023008"/>
    </source>
</evidence>
<evidence type="ECO:0000313" key="8">
    <source>
        <dbReference type="EMBL" id="CAA3029147.1"/>
    </source>
</evidence>
<evidence type="ECO:0000256" key="5">
    <source>
        <dbReference type="SAM" id="MobiDB-lite"/>
    </source>
</evidence>
<dbReference type="InterPro" id="IPR003245">
    <property type="entry name" value="Phytocyanin_dom"/>
</dbReference>
<proteinExistence type="predicted"/>
<dbReference type="PANTHER" id="PTHR33021">
    <property type="entry name" value="BLUE COPPER PROTEIN"/>
    <property type="match status" value="1"/>
</dbReference>
<dbReference type="SUPFAM" id="SSF49503">
    <property type="entry name" value="Cupredoxins"/>
    <property type="match status" value="1"/>
</dbReference>
<keyword evidence="1" id="KW-0479">Metal-binding</keyword>
<evidence type="ECO:0000256" key="1">
    <source>
        <dbReference type="ARBA" id="ARBA00022723"/>
    </source>
</evidence>
<dbReference type="Gramene" id="OE9A034733T1">
    <property type="protein sequence ID" value="OE9A034733C1"/>
    <property type="gene ID" value="OE9A034733"/>
</dbReference>
<dbReference type="Gene3D" id="2.60.40.420">
    <property type="entry name" value="Cupredoxins - blue copper proteins"/>
    <property type="match status" value="1"/>
</dbReference>
<dbReference type="PROSITE" id="PS51485">
    <property type="entry name" value="PHYTOCYANIN"/>
    <property type="match status" value="1"/>
</dbReference>
<feature type="non-terminal residue" evidence="8">
    <location>
        <position position="1"/>
    </location>
</feature>
<name>A0A8S0VCM3_OLEEU</name>
<keyword evidence="6" id="KW-0812">Transmembrane</keyword>
<dbReference type="GO" id="GO:0005886">
    <property type="term" value="C:plasma membrane"/>
    <property type="evidence" value="ECO:0007669"/>
    <property type="project" value="TreeGrafter"/>
</dbReference>
<dbReference type="FunFam" id="2.60.40.420:FF:000034">
    <property type="entry name" value="Cupredoxin superfamily protein"/>
    <property type="match status" value="1"/>
</dbReference>
<keyword evidence="6" id="KW-1133">Transmembrane helix</keyword>
<dbReference type="GO" id="GO:0009055">
    <property type="term" value="F:electron transfer activity"/>
    <property type="evidence" value="ECO:0007669"/>
    <property type="project" value="InterPro"/>
</dbReference>
<dbReference type="OrthoDB" id="5421909at2759"/>
<evidence type="ECO:0000259" key="7">
    <source>
        <dbReference type="PROSITE" id="PS51485"/>
    </source>
</evidence>
<organism evidence="8 9">
    <name type="scientific">Olea europaea subsp. europaea</name>
    <dbReference type="NCBI Taxonomy" id="158383"/>
    <lineage>
        <taxon>Eukaryota</taxon>
        <taxon>Viridiplantae</taxon>
        <taxon>Streptophyta</taxon>
        <taxon>Embryophyta</taxon>
        <taxon>Tracheophyta</taxon>
        <taxon>Spermatophyta</taxon>
        <taxon>Magnoliopsida</taxon>
        <taxon>eudicotyledons</taxon>
        <taxon>Gunneridae</taxon>
        <taxon>Pentapetalae</taxon>
        <taxon>asterids</taxon>
        <taxon>lamiids</taxon>
        <taxon>Lamiales</taxon>
        <taxon>Oleaceae</taxon>
        <taxon>Oleeae</taxon>
        <taxon>Olea</taxon>
    </lineage>
</organism>
<evidence type="ECO:0000256" key="3">
    <source>
        <dbReference type="ARBA" id="ARBA00023157"/>
    </source>
</evidence>
<dbReference type="GO" id="GO:0046872">
    <property type="term" value="F:metal ion binding"/>
    <property type="evidence" value="ECO:0007669"/>
    <property type="project" value="UniProtKB-KW"/>
</dbReference>
<feature type="compositionally biased region" description="Pro residues" evidence="5">
    <location>
        <begin position="229"/>
        <end position="332"/>
    </location>
</feature>
<accession>A0A8S0VCM3</accession>
<feature type="region of interest" description="Disordered" evidence="5">
    <location>
        <begin position="224"/>
        <end position="337"/>
    </location>
</feature>
<dbReference type="PANTHER" id="PTHR33021:SF496">
    <property type="entry name" value="OS08G0482700 PROTEIN"/>
    <property type="match status" value="1"/>
</dbReference>
<keyword evidence="6" id="KW-0472">Membrane</keyword>
<evidence type="ECO:0000256" key="6">
    <source>
        <dbReference type="SAM" id="Phobius"/>
    </source>
</evidence>
<feature type="domain" description="Phytocyanin" evidence="7">
    <location>
        <begin position="121"/>
        <end position="224"/>
    </location>
</feature>
<comment type="caution">
    <text evidence="8">The sequence shown here is derived from an EMBL/GenBank/DDBJ whole genome shotgun (WGS) entry which is preliminary data.</text>
</comment>
<dbReference type="Pfam" id="PF02298">
    <property type="entry name" value="Cu_bind_like"/>
    <property type="match status" value="1"/>
</dbReference>
<sequence>ISSSNVAWIPFIGIRSFSFSLTFAFKIMTSNALLYSIRTLAVIGRIPSKLHFQCLGKYIVISVYSYHYKLLIIFTYLSNAGRLVSMLVACDPPAPTMARPVPADLAVLVGICAVVEKGDAATYIVGDSLGWTIPPGGASAYTSWASQHVFRTGDVLVFNFSTGIHDVARVTKAAFDNCSPSNPTSLITVGPANVTLDSPGEAHFICTFGQHCANGQKLAINVSAASSPAPSPTPPAPAPAPGITPPAVPVPAPAPRISPPGVPVPAPAPAPTPNITPPGAPAPGPTPTGGTSPPPSPESTPAPPPGEGATPPSPPAPPGASTPGSTPPPPNSAPTSTIATSFVIFASIAIWIAI</sequence>
<feature type="transmembrane region" description="Helical" evidence="6">
    <location>
        <begin position="58"/>
        <end position="77"/>
    </location>
</feature>
<dbReference type="CDD" id="cd13920">
    <property type="entry name" value="Stellacyanin"/>
    <property type="match status" value="1"/>
</dbReference>
<keyword evidence="9" id="KW-1185">Reference proteome</keyword>
<dbReference type="InterPro" id="IPR039391">
    <property type="entry name" value="Phytocyanin-like"/>
</dbReference>
<reference evidence="8 9" key="1">
    <citation type="submission" date="2019-12" db="EMBL/GenBank/DDBJ databases">
        <authorList>
            <person name="Alioto T."/>
            <person name="Alioto T."/>
            <person name="Gomez Garrido J."/>
        </authorList>
    </citation>
    <scope>NUCLEOTIDE SEQUENCE [LARGE SCALE GENOMIC DNA]</scope>
</reference>
<keyword evidence="2" id="KW-0186">Copper</keyword>
<evidence type="ECO:0000313" key="9">
    <source>
        <dbReference type="Proteomes" id="UP000594638"/>
    </source>
</evidence>
<keyword evidence="3" id="KW-1015">Disulfide bond</keyword>
<keyword evidence="4" id="KW-0325">Glycoprotein</keyword>
<dbReference type="EMBL" id="CACTIH010009293">
    <property type="protein sequence ID" value="CAA3029147.1"/>
    <property type="molecule type" value="Genomic_DNA"/>
</dbReference>
<dbReference type="InterPro" id="IPR008972">
    <property type="entry name" value="Cupredoxin"/>
</dbReference>
<protein>
    <submittedName>
        <fullName evidence="8">Cucumber peeling cupredoxin-like</fullName>
    </submittedName>
</protein>
<gene>
    <name evidence="8" type="ORF">OLEA9_A034733</name>
</gene>
<dbReference type="InterPro" id="IPR028871">
    <property type="entry name" value="BlueCu_1_BS"/>
</dbReference>
<dbReference type="Proteomes" id="UP000594638">
    <property type="component" value="Unassembled WGS sequence"/>
</dbReference>